<feature type="domain" description="DUF1616" evidence="2">
    <location>
        <begin position="23"/>
        <end position="294"/>
    </location>
</feature>
<dbReference type="SUPFAM" id="SSF49464">
    <property type="entry name" value="Carboxypeptidase regulatory domain-like"/>
    <property type="match status" value="3"/>
</dbReference>
<keyword evidence="1" id="KW-0812">Transmembrane</keyword>
<name>A0A811T785_9EURY</name>
<dbReference type="InterPro" id="IPR008969">
    <property type="entry name" value="CarboxyPept-like_regulatory"/>
</dbReference>
<dbReference type="Proteomes" id="UP000634805">
    <property type="component" value="Unassembled WGS sequence"/>
</dbReference>
<evidence type="ECO:0000259" key="2">
    <source>
        <dbReference type="Pfam" id="PF07760"/>
    </source>
</evidence>
<dbReference type="Gene3D" id="2.60.40.1120">
    <property type="entry name" value="Carboxypeptidase-like, regulatory domain"/>
    <property type="match status" value="4"/>
</dbReference>
<evidence type="ECO:0000256" key="1">
    <source>
        <dbReference type="SAM" id="Phobius"/>
    </source>
</evidence>
<feature type="transmembrane region" description="Helical" evidence="1">
    <location>
        <begin position="46"/>
        <end position="66"/>
    </location>
</feature>
<evidence type="ECO:0000313" key="3">
    <source>
        <dbReference type="EMBL" id="CAD6492161.1"/>
    </source>
</evidence>
<sequence length="853" mass="97301">MKGVKSLQWIRSNEALFFDLILVIIFTFLAYLFVLIPPFNQTPLRVIFSLLILLFLPGYLLISAMFPRKKELSSIERFTLSIGLSIAIFVFDGFIISITVWRFRPAPIIYSLSLILLILMLITLVVRLRVPKKERFSLDPSVISDFFTSLRKSKEEPSDIEKALVIALVGSIIIASGMLAYAKLTFEDEEFTALYILGEDGKAEDYPSALYILEPSSMIVGIENYEHARVDYTLKVRLGGRLLKEQKTTLSHEEKWVDKVYFTPKHPGKHMKLEFLLYRDDSTIPHRSVHLWVDSIIDYNNLTMIRRYAILDTPKIGNPDMEMECSWEFVKSAGYFRGYYTKFHQQVENATIYGYVSDNKTGKMIENAHVAVKNRYGYKEHNTTDASGYYEIGAIADHFWIESSANGYEKSGAEFDIKGGERLVVNLTNDPKFFFNMTLEELSVVNETLETTVPTELAEKMSTIRGYVTDNVTWLPIEGARVKIRDAYGFERHAIADEDGYFRLKTLFGRSSIEVRYDGYTTNTTTLEVTGDYIIKVRLDPVVSLVEGHIYDNTTDAPISSAYIQVEGNEYSDHTRSNEAGYYEMNTVAGPIIIKVSKTGYFEWEESINIPYGEVQTLDLRLDSLPPIDPMLPLSTISGYVHYNEIRLAGVKVTVTDNEEYEKSTLTDSNGYFEMEVIPGHLMLFAMSSAYMESSIEFDAESGERMSIGGIRLDALPESTYQIKYPSETLIRKGYYGGIYQDVQSEEGIAVISFKVRDSYTSNRSKGCMFKQVLINNLVVWEDDVEDDEEWQAVKVPITLDNGTNQLMLRVYAKQDSRGFPLSVWWDDVKIKHVNELSEADDRSTRNDVGAEI</sequence>
<evidence type="ECO:0000313" key="4">
    <source>
        <dbReference type="Proteomes" id="UP000634805"/>
    </source>
</evidence>
<dbReference type="Pfam" id="PF13620">
    <property type="entry name" value="CarboxypepD_reg"/>
    <property type="match status" value="3"/>
</dbReference>
<dbReference type="Gene3D" id="2.60.120.260">
    <property type="entry name" value="Galactose-binding domain-like"/>
    <property type="match status" value="1"/>
</dbReference>
<organism evidence="3 4">
    <name type="scientific">Candidatus Argoarchaeum ethanivorans</name>
    <dbReference type="NCBI Taxonomy" id="2608793"/>
    <lineage>
        <taxon>Archaea</taxon>
        <taxon>Methanobacteriati</taxon>
        <taxon>Methanobacteriota</taxon>
        <taxon>Stenosarchaea group</taxon>
        <taxon>Methanomicrobia</taxon>
        <taxon>Methanosarcinales</taxon>
        <taxon>Methanosarcinales incertae sedis</taxon>
        <taxon>GOM Arc I cluster</taxon>
        <taxon>Candidatus Argoarchaeum</taxon>
    </lineage>
</organism>
<reference evidence="3" key="1">
    <citation type="submission" date="2020-10" db="EMBL/GenBank/DDBJ databases">
        <authorList>
            <person name="Hahn C.J."/>
            <person name="Laso-Perez R."/>
            <person name="Vulcano F."/>
            <person name="Vaziourakis K.-M."/>
            <person name="Stokke R."/>
            <person name="Steen I.H."/>
            <person name="Teske A."/>
            <person name="Boetius A."/>
            <person name="Liebeke M."/>
            <person name="Amann R."/>
            <person name="Knittel K."/>
        </authorList>
    </citation>
    <scope>NUCLEOTIDE SEQUENCE</scope>
    <source>
        <strain evidence="3">Gfbio:e3339647-f889-4370-9287-4fb5cb688e4c:AG392D22_GoMArc1</strain>
    </source>
</reference>
<accession>A0A811T785</accession>
<protein>
    <recommendedName>
        <fullName evidence="2">DUF1616 domain-containing protein</fullName>
    </recommendedName>
</protein>
<keyword evidence="1" id="KW-1133">Transmembrane helix</keyword>
<keyword evidence="1" id="KW-0472">Membrane</keyword>
<dbReference type="Pfam" id="PF07760">
    <property type="entry name" value="DUF1616"/>
    <property type="match status" value="1"/>
</dbReference>
<dbReference type="AlphaFoldDB" id="A0A811T785"/>
<comment type="caution">
    <text evidence="3">The sequence shown here is derived from an EMBL/GenBank/DDBJ whole genome shotgun (WGS) entry which is preliminary data.</text>
</comment>
<feature type="transmembrane region" description="Helical" evidence="1">
    <location>
        <begin position="163"/>
        <end position="182"/>
    </location>
</feature>
<proteinExistence type="predicted"/>
<dbReference type="InterPro" id="IPR011674">
    <property type="entry name" value="DUF1616"/>
</dbReference>
<dbReference type="EMBL" id="CAJHIS010000004">
    <property type="protein sequence ID" value="CAD6492161.1"/>
    <property type="molecule type" value="Genomic_DNA"/>
</dbReference>
<gene>
    <name evidence="3" type="ORF">EMLJLAPB_00219</name>
</gene>
<feature type="transmembrane region" description="Helical" evidence="1">
    <location>
        <begin position="78"/>
        <end position="101"/>
    </location>
</feature>
<dbReference type="SUPFAM" id="SSF49478">
    <property type="entry name" value="Cna protein B-type domain"/>
    <property type="match status" value="1"/>
</dbReference>
<feature type="transmembrane region" description="Helical" evidence="1">
    <location>
        <begin position="15"/>
        <end position="34"/>
    </location>
</feature>
<feature type="transmembrane region" description="Helical" evidence="1">
    <location>
        <begin position="107"/>
        <end position="126"/>
    </location>
</feature>